<organism evidence="1 2">
    <name type="scientific">Mycena maculata</name>
    <dbReference type="NCBI Taxonomy" id="230809"/>
    <lineage>
        <taxon>Eukaryota</taxon>
        <taxon>Fungi</taxon>
        <taxon>Dikarya</taxon>
        <taxon>Basidiomycota</taxon>
        <taxon>Agaricomycotina</taxon>
        <taxon>Agaricomycetes</taxon>
        <taxon>Agaricomycetidae</taxon>
        <taxon>Agaricales</taxon>
        <taxon>Marasmiineae</taxon>
        <taxon>Mycenaceae</taxon>
        <taxon>Mycena</taxon>
    </lineage>
</organism>
<dbReference type="AlphaFoldDB" id="A0AAD7IKH1"/>
<protein>
    <submittedName>
        <fullName evidence="1">Uncharacterized protein</fullName>
    </submittedName>
</protein>
<name>A0AAD7IKH1_9AGAR</name>
<dbReference type="Proteomes" id="UP001215280">
    <property type="component" value="Unassembled WGS sequence"/>
</dbReference>
<proteinExistence type="predicted"/>
<feature type="non-terminal residue" evidence="1">
    <location>
        <position position="1"/>
    </location>
</feature>
<evidence type="ECO:0000313" key="2">
    <source>
        <dbReference type="Proteomes" id="UP001215280"/>
    </source>
</evidence>
<reference evidence="1" key="1">
    <citation type="submission" date="2023-03" db="EMBL/GenBank/DDBJ databases">
        <title>Massive genome expansion in bonnet fungi (Mycena s.s.) driven by repeated elements and novel gene families across ecological guilds.</title>
        <authorList>
            <consortium name="Lawrence Berkeley National Laboratory"/>
            <person name="Harder C.B."/>
            <person name="Miyauchi S."/>
            <person name="Viragh M."/>
            <person name="Kuo A."/>
            <person name="Thoen E."/>
            <person name="Andreopoulos B."/>
            <person name="Lu D."/>
            <person name="Skrede I."/>
            <person name="Drula E."/>
            <person name="Henrissat B."/>
            <person name="Morin E."/>
            <person name="Kohler A."/>
            <person name="Barry K."/>
            <person name="LaButti K."/>
            <person name="Morin E."/>
            <person name="Salamov A."/>
            <person name="Lipzen A."/>
            <person name="Mereny Z."/>
            <person name="Hegedus B."/>
            <person name="Baldrian P."/>
            <person name="Stursova M."/>
            <person name="Weitz H."/>
            <person name="Taylor A."/>
            <person name="Grigoriev I.V."/>
            <person name="Nagy L.G."/>
            <person name="Martin F."/>
            <person name="Kauserud H."/>
        </authorList>
    </citation>
    <scope>NUCLEOTIDE SEQUENCE</scope>
    <source>
        <strain evidence="1">CBHHK188m</strain>
    </source>
</reference>
<comment type="caution">
    <text evidence="1">The sequence shown here is derived from an EMBL/GenBank/DDBJ whole genome shotgun (WGS) entry which is preliminary data.</text>
</comment>
<dbReference type="EMBL" id="JARJLG010000108">
    <property type="protein sequence ID" value="KAJ7744258.1"/>
    <property type="molecule type" value="Genomic_DNA"/>
</dbReference>
<accession>A0AAD7IKH1</accession>
<feature type="non-terminal residue" evidence="1">
    <location>
        <position position="57"/>
    </location>
</feature>
<sequence>QERRTTDLEESFIEHDSLISSYIINTASLHNPHLIRHIFPSALIKLTPLWEDRVVLH</sequence>
<keyword evidence="2" id="KW-1185">Reference proteome</keyword>
<gene>
    <name evidence="1" type="ORF">DFH07DRAFT_725197</name>
</gene>
<evidence type="ECO:0000313" key="1">
    <source>
        <dbReference type="EMBL" id="KAJ7744258.1"/>
    </source>
</evidence>